<dbReference type="AlphaFoldDB" id="A0A6N2RIR9"/>
<dbReference type="CDD" id="cd00761">
    <property type="entry name" value="Glyco_tranf_GTA_type"/>
    <property type="match status" value="1"/>
</dbReference>
<name>A0A6N2RIR9_9BACT</name>
<dbReference type="RefSeq" id="WP_156846932.1">
    <property type="nucleotide sequence ID" value="NZ_CACRSK010000001.1"/>
</dbReference>
<evidence type="ECO:0000313" key="5">
    <source>
        <dbReference type="EMBL" id="VYS80534.1"/>
    </source>
</evidence>
<dbReference type="PANTHER" id="PTHR22916">
    <property type="entry name" value="GLYCOSYLTRANSFERASE"/>
    <property type="match status" value="1"/>
</dbReference>
<dbReference type="InterPro" id="IPR001173">
    <property type="entry name" value="Glyco_trans_2-like"/>
</dbReference>
<keyword evidence="3" id="KW-1133">Transmembrane helix</keyword>
<evidence type="ECO:0000256" key="3">
    <source>
        <dbReference type="SAM" id="Phobius"/>
    </source>
</evidence>
<feature type="domain" description="Glycosyltransferase 2-like" evidence="4">
    <location>
        <begin position="6"/>
        <end position="172"/>
    </location>
</feature>
<keyword evidence="2 5" id="KW-0808">Transferase</keyword>
<dbReference type="EMBL" id="CACRSK010000001">
    <property type="protein sequence ID" value="VYS80534.1"/>
    <property type="molecule type" value="Genomic_DNA"/>
</dbReference>
<evidence type="ECO:0000256" key="1">
    <source>
        <dbReference type="ARBA" id="ARBA00022676"/>
    </source>
</evidence>
<dbReference type="InterPro" id="IPR029044">
    <property type="entry name" value="Nucleotide-diphossugar_trans"/>
</dbReference>
<keyword evidence="3" id="KW-0472">Membrane</keyword>
<evidence type="ECO:0000256" key="2">
    <source>
        <dbReference type="ARBA" id="ARBA00022679"/>
    </source>
</evidence>
<organism evidence="5">
    <name type="scientific">Campylobacter ureolyticus</name>
    <dbReference type="NCBI Taxonomy" id="827"/>
    <lineage>
        <taxon>Bacteria</taxon>
        <taxon>Pseudomonadati</taxon>
        <taxon>Campylobacterota</taxon>
        <taxon>Epsilonproteobacteria</taxon>
        <taxon>Campylobacterales</taxon>
        <taxon>Campylobacteraceae</taxon>
        <taxon>Campylobacter</taxon>
    </lineage>
</organism>
<keyword evidence="1 5" id="KW-0328">Glycosyltransferase</keyword>
<dbReference type="EC" id="2.4.-.-" evidence="5"/>
<dbReference type="Gene3D" id="3.90.550.10">
    <property type="entry name" value="Spore Coat Polysaccharide Biosynthesis Protein SpsA, Chain A"/>
    <property type="match status" value="1"/>
</dbReference>
<evidence type="ECO:0000259" key="4">
    <source>
        <dbReference type="Pfam" id="PF00535"/>
    </source>
</evidence>
<feature type="transmembrane region" description="Helical" evidence="3">
    <location>
        <begin position="296"/>
        <end position="313"/>
    </location>
</feature>
<accession>A0A6N2RIR9</accession>
<dbReference type="GO" id="GO:0016758">
    <property type="term" value="F:hexosyltransferase activity"/>
    <property type="evidence" value="ECO:0007669"/>
    <property type="project" value="UniProtKB-ARBA"/>
</dbReference>
<dbReference type="PANTHER" id="PTHR22916:SF51">
    <property type="entry name" value="GLYCOSYLTRANSFERASE EPSH-RELATED"/>
    <property type="match status" value="1"/>
</dbReference>
<sequence>MIYLISVIVPVYNVEKYLKKCVQSIINQTYKNLEIILVDDGSSDNSGKICDEFAQKDNRIKVIHKTNGGLSDARNAGLDAMSGKWVSFVDSDDFVSPYYIENLLNLSLKTNSDISITSFKYVFENNEDGISAKIDENDSVLTHEKDEFLSQIFYSKLYDIGATRKLFKKELFNGLRFPKGEISEDLAIIPYVFKNANKVVFCDKKDYFYLLRSDSISRTNVFSQKNLFMFKALNDLKSNFINYKKTLRAINFYENLVNLAAAVRFGDDYKPYKKPLKFKDFIETLFNKNVKFTHKIYFLLYFCFGYKICARIWKFHKKSRK</sequence>
<protein>
    <submittedName>
        <fullName evidence="5">Putative glycosyltransferase EpsJ</fullName>
        <ecNumber evidence="5">2.4.-.-</ecNumber>
    </submittedName>
</protein>
<reference evidence="5" key="1">
    <citation type="submission" date="2019-11" db="EMBL/GenBank/DDBJ databases">
        <authorList>
            <person name="Feng L."/>
        </authorList>
    </citation>
    <scope>NUCLEOTIDE SEQUENCE</scope>
    <source>
        <strain evidence="5">CUreolyticusLFYP111</strain>
    </source>
</reference>
<dbReference type="Pfam" id="PF00535">
    <property type="entry name" value="Glycos_transf_2"/>
    <property type="match status" value="1"/>
</dbReference>
<gene>
    <name evidence="5" type="primary">epsJ_1</name>
    <name evidence="5" type="ORF">CULFYP111_00448</name>
</gene>
<proteinExistence type="predicted"/>
<keyword evidence="3" id="KW-0812">Transmembrane</keyword>
<dbReference type="SUPFAM" id="SSF53448">
    <property type="entry name" value="Nucleotide-diphospho-sugar transferases"/>
    <property type="match status" value="1"/>
</dbReference>